<dbReference type="OrthoDB" id="9790282at2"/>
<evidence type="ECO:0000256" key="2">
    <source>
        <dbReference type="ARBA" id="ARBA00022490"/>
    </source>
</evidence>
<dbReference type="NCBIfam" id="TIGR00667">
    <property type="entry name" value="aat"/>
    <property type="match status" value="1"/>
</dbReference>
<comment type="catalytic activity">
    <reaction evidence="7 15">
        <text>N-terminal L-lysyl-[protein] + L-leucyl-tRNA(Leu) = N-terminal L-leucyl-L-lysyl-[protein] + tRNA(Leu) + H(+)</text>
        <dbReference type="Rhea" id="RHEA:12340"/>
        <dbReference type="Rhea" id="RHEA-COMP:9613"/>
        <dbReference type="Rhea" id="RHEA-COMP:9622"/>
        <dbReference type="Rhea" id="RHEA-COMP:12670"/>
        <dbReference type="Rhea" id="RHEA-COMP:12671"/>
        <dbReference type="ChEBI" id="CHEBI:15378"/>
        <dbReference type="ChEBI" id="CHEBI:65249"/>
        <dbReference type="ChEBI" id="CHEBI:78442"/>
        <dbReference type="ChEBI" id="CHEBI:78494"/>
        <dbReference type="ChEBI" id="CHEBI:133043"/>
        <dbReference type="EC" id="2.3.2.6"/>
    </reaction>
</comment>
<dbReference type="PANTHER" id="PTHR30098">
    <property type="entry name" value="LEUCYL/PHENYLALANYL-TRNA--PROTEIN TRANSFERASE"/>
    <property type="match status" value="1"/>
</dbReference>
<evidence type="ECO:0000256" key="1">
    <source>
        <dbReference type="ARBA" id="ARBA00004496"/>
    </source>
</evidence>
<protein>
    <recommendedName>
        <fullName evidence="11 15">Leucyl/phenylalanyl-tRNA--protein transferase</fullName>
        <ecNumber evidence="10 15">2.3.2.6</ecNumber>
    </recommendedName>
    <alternativeName>
        <fullName evidence="12 15">L/F-transferase</fullName>
    </alternativeName>
    <alternativeName>
        <fullName evidence="13 15">Leucyltransferase</fullName>
    </alternativeName>
    <alternativeName>
        <fullName evidence="14 15">Phenyalanyltransferase</fullName>
    </alternativeName>
</protein>
<comment type="function">
    <text evidence="8 15">Functions in the N-end rule pathway of protein degradation where it conjugates Leu, Phe and, less efficiently, Met from aminoacyl-tRNAs to the N-termini of proteins containing an N-terminal arginine or lysine.</text>
</comment>
<evidence type="ECO:0000313" key="16">
    <source>
        <dbReference type="EMBL" id="SFS54600.1"/>
    </source>
</evidence>
<evidence type="ECO:0000256" key="14">
    <source>
        <dbReference type="ARBA" id="ARBA00083640"/>
    </source>
</evidence>
<evidence type="ECO:0000256" key="5">
    <source>
        <dbReference type="ARBA" id="ARBA00050607"/>
    </source>
</evidence>
<evidence type="ECO:0000256" key="13">
    <source>
        <dbReference type="ARBA" id="ARBA00077165"/>
    </source>
</evidence>
<dbReference type="Gene3D" id="3.40.630.70">
    <property type="entry name" value="Leucyl/phenylalanyl-tRNA-protein transferase, C-terminal domain"/>
    <property type="match status" value="1"/>
</dbReference>
<dbReference type="Pfam" id="PF03588">
    <property type="entry name" value="Leu_Phe_trans"/>
    <property type="match status" value="1"/>
</dbReference>
<dbReference type="InterPro" id="IPR004616">
    <property type="entry name" value="Leu/Phe-tRNA_Trfase"/>
</dbReference>
<dbReference type="InterPro" id="IPR016181">
    <property type="entry name" value="Acyl_CoA_acyltransferase"/>
</dbReference>
<comment type="subcellular location">
    <subcellularLocation>
        <location evidence="1 15">Cytoplasm</location>
    </subcellularLocation>
</comment>
<dbReference type="PANTHER" id="PTHR30098:SF2">
    <property type="entry name" value="LEUCYL_PHENYLALANYL-TRNA--PROTEIN TRANSFERASE"/>
    <property type="match status" value="1"/>
</dbReference>
<gene>
    <name evidence="15" type="primary">aat</name>
    <name evidence="16" type="ORF">SAMN04488006_2011</name>
</gene>
<dbReference type="EC" id="2.3.2.6" evidence="10 15"/>
<keyword evidence="17" id="KW-1185">Reference proteome</keyword>
<comment type="similarity">
    <text evidence="9 15">Belongs to the L/F-transferase family.</text>
</comment>
<dbReference type="GO" id="GO:0030163">
    <property type="term" value="P:protein catabolic process"/>
    <property type="evidence" value="ECO:0007669"/>
    <property type="project" value="UniProtKB-UniRule"/>
</dbReference>
<proteinExistence type="inferred from homology"/>
<sequence length="211" mass="24281">MYLLPKEIIFPPVHLADENGILAIGGDLSVERLLLAYKSGIFPWYNEGEPIIWYSPKERMVLFPNELKISKSMRQILKKDEFKITFNQNFAEVISNCKNIYREGQGGTWITSKMEQAYLELHKLGVAKSVEVWLENELVGGLYGIDLGHIFCGESMFSKISNTSKLAFIYLVQKLEKENYKLLDCQVYNTHLESLGAREISRVDFLKYLKG</sequence>
<dbReference type="FunFam" id="3.30.70.3550:FF:000001">
    <property type="entry name" value="Leucyl/phenylalanyl-tRNA--protein transferase"/>
    <property type="match status" value="1"/>
</dbReference>
<reference evidence="17" key="1">
    <citation type="submission" date="2016-10" db="EMBL/GenBank/DDBJ databases">
        <authorList>
            <person name="Varghese N."/>
            <person name="Submissions S."/>
        </authorList>
    </citation>
    <scope>NUCLEOTIDE SEQUENCE [LARGE SCALE GENOMIC DNA]</scope>
    <source>
        <strain evidence="17">DSM 24450</strain>
    </source>
</reference>
<accession>A0A1I6QQ87</accession>
<keyword evidence="2 15" id="KW-0963">Cytoplasm</keyword>
<dbReference type="EMBL" id="FOZP01000004">
    <property type="protein sequence ID" value="SFS54600.1"/>
    <property type="molecule type" value="Genomic_DNA"/>
</dbReference>
<evidence type="ECO:0000256" key="7">
    <source>
        <dbReference type="ARBA" id="ARBA00051538"/>
    </source>
</evidence>
<evidence type="ECO:0000256" key="15">
    <source>
        <dbReference type="HAMAP-Rule" id="MF_00688"/>
    </source>
</evidence>
<dbReference type="InterPro" id="IPR042221">
    <property type="entry name" value="Leu/Phe-tRNA_Trfase_N"/>
</dbReference>
<dbReference type="AlphaFoldDB" id="A0A1I6QQ87"/>
<dbReference type="HAMAP" id="MF_00688">
    <property type="entry name" value="Leu_Phe_trans"/>
    <property type="match status" value="1"/>
</dbReference>
<evidence type="ECO:0000256" key="6">
    <source>
        <dbReference type="ARBA" id="ARBA00050652"/>
    </source>
</evidence>
<dbReference type="RefSeq" id="WP_090225543.1">
    <property type="nucleotide sequence ID" value="NZ_FOZP01000004.1"/>
</dbReference>
<evidence type="ECO:0000256" key="12">
    <source>
        <dbReference type="ARBA" id="ARBA00077136"/>
    </source>
</evidence>
<dbReference type="Gene3D" id="3.30.70.3550">
    <property type="entry name" value="Leucyl/phenylalanyl-tRNA-protein transferase, N-terminal domain"/>
    <property type="match status" value="1"/>
</dbReference>
<evidence type="ECO:0000256" key="4">
    <source>
        <dbReference type="ARBA" id="ARBA00023315"/>
    </source>
</evidence>
<dbReference type="GO" id="GO:0005737">
    <property type="term" value="C:cytoplasm"/>
    <property type="evidence" value="ECO:0007669"/>
    <property type="project" value="UniProtKB-SubCell"/>
</dbReference>
<name>A0A1I6QQ87_9FLAO</name>
<dbReference type="STRING" id="593133.SAMN04488006_2011"/>
<evidence type="ECO:0000256" key="3">
    <source>
        <dbReference type="ARBA" id="ARBA00022679"/>
    </source>
</evidence>
<evidence type="ECO:0000256" key="11">
    <source>
        <dbReference type="ARBA" id="ARBA00074372"/>
    </source>
</evidence>
<comment type="catalytic activity">
    <reaction evidence="5 15">
        <text>L-phenylalanyl-tRNA(Phe) + an N-terminal L-alpha-aminoacyl-[protein] = an N-terminal L-phenylalanyl-L-alpha-aminoacyl-[protein] + tRNA(Phe)</text>
        <dbReference type="Rhea" id="RHEA:43632"/>
        <dbReference type="Rhea" id="RHEA-COMP:9668"/>
        <dbReference type="Rhea" id="RHEA-COMP:9699"/>
        <dbReference type="Rhea" id="RHEA-COMP:10636"/>
        <dbReference type="Rhea" id="RHEA-COMP:10637"/>
        <dbReference type="ChEBI" id="CHEBI:78442"/>
        <dbReference type="ChEBI" id="CHEBI:78531"/>
        <dbReference type="ChEBI" id="CHEBI:78597"/>
        <dbReference type="ChEBI" id="CHEBI:83561"/>
        <dbReference type="EC" id="2.3.2.6"/>
    </reaction>
</comment>
<keyword evidence="4 15" id="KW-0012">Acyltransferase</keyword>
<dbReference type="Proteomes" id="UP000199312">
    <property type="component" value="Unassembled WGS sequence"/>
</dbReference>
<dbReference type="SUPFAM" id="SSF55729">
    <property type="entry name" value="Acyl-CoA N-acyltransferases (Nat)"/>
    <property type="match status" value="1"/>
</dbReference>
<evidence type="ECO:0000256" key="8">
    <source>
        <dbReference type="ARBA" id="ARBA00054043"/>
    </source>
</evidence>
<evidence type="ECO:0000256" key="10">
    <source>
        <dbReference type="ARBA" id="ARBA00066767"/>
    </source>
</evidence>
<keyword evidence="3 15" id="KW-0808">Transferase</keyword>
<evidence type="ECO:0000256" key="9">
    <source>
        <dbReference type="ARBA" id="ARBA00061535"/>
    </source>
</evidence>
<dbReference type="InterPro" id="IPR042203">
    <property type="entry name" value="Leu/Phe-tRNA_Trfase_C"/>
</dbReference>
<organism evidence="16 17">
    <name type="scientific">Lutibacter maritimus</name>
    <dbReference type="NCBI Taxonomy" id="593133"/>
    <lineage>
        <taxon>Bacteria</taxon>
        <taxon>Pseudomonadati</taxon>
        <taxon>Bacteroidota</taxon>
        <taxon>Flavobacteriia</taxon>
        <taxon>Flavobacteriales</taxon>
        <taxon>Flavobacteriaceae</taxon>
        <taxon>Lutibacter</taxon>
    </lineage>
</organism>
<dbReference type="FunFam" id="3.40.630.70:FF:000001">
    <property type="entry name" value="Leucyl/phenylalanyl-tRNA--protein transferase"/>
    <property type="match status" value="1"/>
</dbReference>
<evidence type="ECO:0000313" key="17">
    <source>
        <dbReference type="Proteomes" id="UP000199312"/>
    </source>
</evidence>
<comment type="catalytic activity">
    <reaction evidence="6 15">
        <text>N-terminal L-arginyl-[protein] + L-leucyl-tRNA(Leu) = N-terminal L-leucyl-L-arginyl-[protein] + tRNA(Leu) + H(+)</text>
        <dbReference type="Rhea" id="RHEA:50416"/>
        <dbReference type="Rhea" id="RHEA-COMP:9613"/>
        <dbReference type="Rhea" id="RHEA-COMP:9622"/>
        <dbReference type="Rhea" id="RHEA-COMP:12672"/>
        <dbReference type="Rhea" id="RHEA-COMP:12673"/>
        <dbReference type="ChEBI" id="CHEBI:15378"/>
        <dbReference type="ChEBI" id="CHEBI:64719"/>
        <dbReference type="ChEBI" id="CHEBI:78442"/>
        <dbReference type="ChEBI" id="CHEBI:78494"/>
        <dbReference type="ChEBI" id="CHEBI:133044"/>
        <dbReference type="EC" id="2.3.2.6"/>
    </reaction>
</comment>
<dbReference type="GO" id="GO:0008914">
    <property type="term" value="F:leucyl-tRNA--protein transferase activity"/>
    <property type="evidence" value="ECO:0007669"/>
    <property type="project" value="UniProtKB-UniRule"/>
</dbReference>